<protein>
    <submittedName>
        <fullName evidence="3">ABC transporter substrate-binding protein</fullName>
    </submittedName>
</protein>
<dbReference type="Gene3D" id="3.40.190.10">
    <property type="entry name" value="Periplasmic binding protein-like II"/>
    <property type="match status" value="2"/>
</dbReference>
<reference evidence="2" key="2">
    <citation type="submission" date="2019-11" db="EMBL/GenBank/DDBJ databases">
        <title>Improved Assembly of Tolypothrix boutellei genome.</title>
        <authorList>
            <person name="Sarangi A.N."/>
            <person name="Mukherjee M."/>
            <person name="Ghosh S."/>
            <person name="Singh D."/>
            <person name="Das A."/>
            <person name="Kant S."/>
            <person name="Prusty A."/>
            <person name="Tripathy S."/>
        </authorList>
    </citation>
    <scope>NUCLEOTIDE SEQUENCE</scope>
    <source>
        <strain evidence="2">VB521301</strain>
    </source>
</reference>
<feature type="chain" id="PRO_5036626531" evidence="1">
    <location>
        <begin position="27"/>
        <end position="374"/>
    </location>
</feature>
<dbReference type="PANTHER" id="PTHR30632:SF0">
    <property type="entry name" value="SULFATE-BINDING PROTEIN"/>
    <property type="match status" value="1"/>
</dbReference>
<gene>
    <name evidence="3" type="ORF">DA73_0233165</name>
    <name evidence="2" type="ORF">DA73_0400005745</name>
</gene>
<dbReference type="EMBL" id="JHEG02000058">
    <property type="protein sequence ID" value="KIE09558.1"/>
    <property type="molecule type" value="Genomic_DNA"/>
</dbReference>
<dbReference type="GO" id="GO:0015689">
    <property type="term" value="P:molybdate ion transport"/>
    <property type="evidence" value="ECO:0007669"/>
    <property type="project" value="TreeGrafter"/>
</dbReference>
<dbReference type="RefSeq" id="WP_038089050.1">
    <property type="nucleotide sequence ID" value="NZ_JHEG04000001.1"/>
</dbReference>
<dbReference type="InterPro" id="IPR050682">
    <property type="entry name" value="ModA/WtpA"/>
</dbReference>
<dbReference type="Proteomes" id="UP000029738">
    <property type="component" value="Unassembled WGS sequence"/>
</dbReference>
<proteinExistence type="predicted"/>
<name>A0A0C1R145_9CYAN</name>
<dbReference type="PANTHER" id="PTHR30632">
    <property type="entry name" value="MOLYBDATE-BINDING PERIPLASMIC PROTEIN"/>
    <property type="match status" value="1"/>
</dbReference>
<dbReference type="Pfam" id="PF13531">
    <property type="entry name" value="SBP_bac_11"/>
    <property type="match status" value="1"/>
</dbReference>
<dbReference type="SUPFAM" id="SSF53850">
    <property type="entry name" value="Periplasmic binding protein-like II"/>
    <property type="match status" value="1"/>
</dbReference>
<evidence type="ECO:0000313" key="4">
    <source>
        <dbReference type="Proteomes" id="UP000029738"/>
    </source>
</evidence>
<dbReference type="STRING" id="1479485.DA73_0233165"/>
<accession>A0A0C1R145</accession>
<feature type="signal peptide" evidence="1">
    <location>
        <begin position="1"/>
        <end position="26"/>
    </location>
</feature>
<dbReference type="AlphaFoldDB" id="A0A0C1R145"/>
<evidence type="ECO:0000313" key="3">
    <source>
        <dbReference type="EMBL" id="KIE09558.1"/>
    </source>
</evidence>
<keyword evidence="1" id="KW-0732">Signal</keyword>
<keyword evidence="4" id="KW-1185">Reference proteome</keyword>
<evidence type="ECO:0000256" key="1">
    <source>
        <dbReference type="SAM" id="SignalP"/>
    </source>
</evidence>
<dbReference type="GO" id="GO:0030973">
    <property type="term" value="F:molybdate ion binding"/>
    <property type="evidence" value="ECO:0007669"/>
    <property type="project" value="TreeGrafter"/>
</dbReference>
<dbReference type="OrthoDB" id="448493at2"/>
<reference evidence="3" key="1">
    <citation type="journal article" date="2015" name="Genome Announc.">
        <title>Draft Genome Sequence of Tolypothrix boutellei Strain VB521301.</title>
        <authorList>
            <person name="Chandrababunaidu M.M."/>
            <person name="Singh D."/>
            <person name="Sen D."/>
            <person name="Bhan S."/>
            <person name="Das S."/>
            <person name="Gupta A."/>
            <person name="Adhikary S.P."/>
            <person name="Tripathy S."/>
        </authorList>
    </citation>
    <scope>NUCLEOTIDE SEQUENCE</scope>
    <source>
        <strain evidence="3">VB521301</strain>
    </source>
</reference>
<organism evidence="3">
    <name type="scientific">Tolypothrix bouteillei VB521301</name>
    <dbReference type="NCBI Taxonomy" id="1479485"/>
    <lineage>
        <taxon>Bacteria</taxon>
        <taxon>Bacillati</taxon>
        <taxon>Cyanobacteriota</taxon>
        <taxon>Cyanophyceae</taxon>
        <taxon>Nostocales</taxon>
        <taxon>Tolypothrichaceae</taxon>
        <taxon>Tolypothrix</taxon>
    </lineage>
</organism>
<evidence type="ECO:0000313" key="2">
    <source>
        <dbReference type="EMBL" id="KAF3885018.1"/>
    </source>
</evidence>
<comment type="caution">
    <text evidence="3">The sequence shown here is derived from an EMBL/GenBank/DDBJ whole genome shotgun (WGS) entry which is preliminary data.</text>
</comment>
<dbReference type="EMBL" id="JHEG04000001">
    <property type="protein sequence ID" value="KAF3885018.1"/>
    <property type="molecule type" value="Genomic_DNA"/>
</dbReference>
<sequence>MAIKNSQFIRRNRPVTSITIASVALALAYAALPGMQQTVAIVSGTELQAPLQEIATKFQENNPNIKIELKFQGSQDIVNNYIDQKNEQKPTILIPASSEFLDELRQRYTTQNNSDPFIESPQPIAKTLLVGVAWSERGKVLFPNGRFSWQRVEQAMQASNWQAIGGQKDWGSFDFMMTDPSRSNSGQVTLSLWSLSKFGGNNLNNVNFSNPTVSSLFGTIKRSVYQPPRSTDILLQEFIARAPNDADVATVYESIALSRWQQSSQNQAKPYQIYYLDPTIETVATAAVLRQNVDAATASAAKSFISYLREPEQQKVFVQHGFRPAINGVNLQGVANSPWNQNIPGVELNPSVKTVPVPKAQVQAEIQRIWQRSN</sequence>